<evidence type="ECO:0000256" key="5">
    <source>
        <dbReference type="ARBA" id="ARBA00023002"/>
    </source>
</evidence>
<dbReference type="EMBL" id="JBBJBU010000003">
    <property type="protein sequence ID" value="KAK7206076.1"/>
    <property type="molecule type" value="Genomic_DNA"/>
</dbReference>
<dbReference type="Gene3D" id="1.10.630.10">
    <property type="entry name" value="Cytochrome P450"/>
    <property type="match status" value="1"/>
</dbReference>
<proteinExistence type="inferred from homology"/>
<dbReference type="PANTHER" id="PTHR24287:SF1">
    <property type="entry name" value="P450, PUTATIVE (EUROFUNG)-RELATED"/>
    <property type="match status" value="1"/>
</dbReference>
<dbReference type="InterPro" id="IPR036396">
    <property type="entry name" value="Cyt_P450_sf"/>
</dbReference>
<sequence>MDHRIIVLLAAFVLYRILARIQQKLALAKLARERGAQPAPWFPSDVVGLSTFKALTAAAKEGTTLDLSDRWYKEHSKTFWKRTLMSDVINTCDPDNIRAMLATQFEDFEQATTGAYGILLGRGIFTANGATWSHTRSLLRPQFTRQQVVADLASSMEVHVKNFMEWVREADGMPLEMHDMFSKLTLDASTDFLFGESLDSLVKNKPDSHMDDFREQFSSAFRIAQEGLHKRVIAQGLYFLVRPKQLTDAIKTVHAFVDYYVQKSLEHNKNEKGETDDTRYVFLRELAKDTQDPIELRDNMLSVILAGRDTTASLLTWTFYLLARHPDIAAKLREEILATYGPAGDSKPVTFETLKGMVYLRGVINEALRLFPPVPLNMRRANKDTTLPRGGGPDGLSPIVLPAGTTVVYSVGAMHRRPEYFGADALEFKPERWSTGKSWTWEFLPFNGGPRICLGQQYALTEAGYVIVRLLQEYDTVENADSVEKDARNGGMPYRHMAMTMWNNSGVNVIFKNSK</sequence>
<evidence type="ECO:0000313" key="9">
    <source>
        <dbReference type="EMBL" id="KAK7206076.1"/>
    </source>
</evidence>
<evidence type="ECO:0000256" key="2">
    <source>
        <dbReference type="ARBA" id="ARBA00010617"/>
    </source>
</evidence>
<evidence type="ECO:0000256" key="6">
    <source>
        <dbReference type="ARBA" id="ARBA00023004"/>
    </source>
</evidence>
<comment type="caution">
    <text evidence="9">The sequence shown here is derived from an EMBL/GenBank/DDBJ whole genome shotgun (WGS) entry which is preliminary data.</text>
</comment>
<dbReference type="CDD" id="cd11063">
    <property type="entry name" value="CYP52"/>
    <property type="match status" value="1"/>
</dbReference>
<dbReference type="InterPro" id="IPR047146">
    <property type="entry name" value="Cyt_P450_E_CYP52_fungi"/>
</dbReference>
<evidence type="ECO:0000256" key="7">
    <source>
        <dbReference type="ARBA" id="ARBA00023033"/>
    </source>
</evidence>
<gene>
    <name evidence="9" type="ORF">BZA70DRAFT_275634</name>
</gene>
<dbReference type="PRINTS" id="PR00463">
    <property type="entry name" value="EP450I"/>
</dbReference>
<dbReference type="Pfam" id="PF00067">
    <property type="entry name" value="p450"/>
    <property type="match status" value="1"/>
</dbReference>
<dbReference type="PRINTS" id="PR00385">
    <property type="entry name" value="P450"/>
</dbReference>
<dbReference type="RefSeq" id="XP_064769109.1">
    <property type="nucleotide sequence ID" value="XM_064912182.1"/>
</dbReference>
<keyword evidence="10" id="KW-1185">Reference proteome</keyword>
<keyword evidence="7 8" id="KW-0503">Monooxygenase</keyword>
<evidence type="ECO:0000256" key="8">
    <source>
        <dbReference type="RuleBase" id="RU000461"/>
    </source>
</evidence>
<comment type="similarity">
    <text evidence="2 8">Belongs to the cytochrome P450 family.</text>
</comment>
<evidence type="ECO:0000256" key="4">
    <source>
        <dbReference type="ARBA" id="ARBA00022723"/>
    </source>
</evidence>
<evidence type="ECO:0000256" key="1">
    <source>
        <dbReference type="ARBA" id="ARBA00001971"/>
    </source>
</evidence>
<dbReference type="Proteomes" id="UP001498771">
    <property type="component" value="Unassembled WGS sequence"/>
</dbReference>
<dbReference type="InterPro" id="IPR001128">
    <property type="entry name" value="Cyt_P450"/>
</dbReference>
<keyword evidence="3 8" id="KW-0349">Heme</keyword>
<name>A0ABR1F895_9ASCO</name>
<evidence type="ECO:0000313" key="10">
    <source>
        <dbReference type="Proteomes" id="UP001498771"/>
    </source>
</evidence>
<keyword evidence="5 8" id="KW-0560">Oxidoreductase</keyword>
<keyword evidence="6 8" id="KW-0408">Iron</keyword>
<dbReference type="InterPro" id="IPR017972">
    <property type="entry name" value="Cyt_P450_CS"/>
</dbReference>
<accession>A0ABR1F895</accession>
<keyword evidence="4 8" id="KW-0479">Metal-binding</keyword>
<protein>
    <submittedName>
        <fullName evidence="9">Cytochrome P450 alkane hydroxylase</fullName>
    </submittedName>
</protein>
<evidence type="ECO:0000256" key="3">
    <source>
        <dbReference type="ARBA" id="ARBA00022617"/>
    </source>
</evidence>
<organism evidence="9 10">
    <name type="scientific">Myxozyma melibiosi</name>
    <dbReference type="NCBI Taxonomy" id="54550"/>
    <lineage>
        <taxon>Eukaryota</taxon>
        <taxon>Fungi</taxon>
        <taxon>Dikarya</taxon>
        <taxon>Ascomycota</taxon>
        <taxon>Saccharomycotina</taxon>
        <taxon>Lipomycetes</taxon>
        <taxon>Lipomycetales</taxon>
        <taxon>Lipomycetaceae</taxon>
        <taxon>Myxozyma</taxon>
    </lineage>
</organism>
<dbReference type="PROSITE" id="PS00086">
    <property type="entry name" value="CYTOCHROME_P450"/>
    <property type="match status" value="1"/>
</dbReference>
<reference evidence="9 10" key="1">
    <citation type="submission" date="2024-03" db="EMBL/GenBank/DDBJ databases">
        <title>Genome-scale model development and genomic sequencing of the oleaginous clade Lipomyces.</title>
        <authorList>
            <consortium name="Lawrence Berkeley National Laboratory"/>
            <person name="Czajka J.J."/>
            <person name="Han Y."/>
            <person name="Kim J."/>
            <person name="Mondo S.J."/>
            <person name="Hofstad B.A."/>
            <person name="Robles A."/>
            <person name="Haridas S."/>
            <person name="Riley R."/>
            <person name="LaButti K."/>
            <person name="Pangilinan J."/>
            <person name="Andreopoulos W."/>
            <person name="Lipzen A."/>
            <person name="Yan J."/>
            <person name="Wang M."/>
            <person name="Ng V."/>
            <person name="Grigoriev I.V."/>
            <person name="Spatafora J.W."/>
            <person name="Magnuson J.K."/>
            <person name="Baker S.E."/>
            <person name="Pomraning K.R."/>
        </authorList>
    </citation>
    <scope>NUCLEOTIDE SEQUENCE [LARGE SCALE GENOMIC DNA]</scope>
    <source>
        <strain evidence="9 10">Phaff 52-87</strain>
    </source>
</reference>
<dbReference type="SUPFAM" id="SSF48264">
    <property type="entry name" value="Cytochrome P450"/>
    <property type="match status" value="1"/>
</dbReference>
<comment type="cofactor">
    <cofactor evidence="1">
        <name>heme</name>
        <dbReference type="ChEBI" id="CHEBI:30413"/>
    </cofactor>
</comment>
<dbReference type="PANTHER" id="PTHR24287">
    <property type="entry name" value="P450, PUTATIVE (EUROFUNG)-RELATED"/>
    <property type="match status" value="1"/>
</dbReference>
<dbReference type="GeneID" id="90037694"/>
<dbReference type="InterPro" id="IPR002401">
    <property type="entry name" value="Cyt_P450_E_grp-I"/>
</dbReference>